<dbReference type="GO" id="GO:0005886">
    <property type="term" value="C:plasma membrane"/>
    <property type="evidence" value="ECO:0007669"/>
    <property type="project" value="UniProtKB-ARBA"/>
</dbReference>
<accession>A0AA87Z483</accession>
<dbReference type="Gene3D" id="3.10.350.10">
    <property type="entry name" value="LysM domain"/>
    <property type="match status" value="1"/>
</dbReference>
<proteinExistence type="predicted"/>
<evidence type="ECO:0000256" key="2">
    <source>
        <dbReference type="SAM" id="Phobius"/>
    </source>
</evidence>
<dbReference type="GO" id="GO:0004672">
    <property type="term" value="F:protein kinase activity"/>
    <property type="evidence" value="ECO:0007669"/>
    <property type="project" value="InterPro"/>
</dbReference>
<feature type="domain" description="Protein kinase" evidence="3">
    <location>
        <begin position="265"/>
        <end position="579"/>
    </location>
</feature>
<dbReference type="Pfam" id="PF23473">
    <property type="entry name" value="LysM3_LYK4_5"/>
    <property type="match status" value="1"/>
</dbReference>
<sequence>MFCYFPLSIFSQQPNVGKATSDCSNRNASNSVLGYTCNGVKTSCQAYLTFRSKPPHNTVSTISSLLASDPSQLAKINSVSETYTFETNQLVIVPVNCSCSGQYYQANASYNVVASDTHFILASRTFQGLSTSTAVLKQNSNITTKYLYPKQRLVIPLRCACPTKNQIDLSVNYLMSYLVAEGNCISRIAVRFGTDIGWTLEANGLSEENSVIQPSTTLLVPLKNPPSSSQTVEPPPSSSHSPSVSSPLTSSSYGSSVQLQTYWLYSLVGFIGGSAFVMVFCTIIFFRLFRRIEKKIDSIVAKASEKPVEKRMEKKEFQDYMKSLSKAARQPFKNYTFEELQLATNNFSPSCLIKGSVYRGIFIGDFAAIKKMDRDISKDINVVNKINHSNLTRLLGVCFNTGCWYLVYEYASNGPFSDWIFKSEKSLTWMQRIQIASDVATGLNYLRSFANPSHVHKDIKSNNILLEGDFRAKIANFGLARSTQGQLEGQFSMTKHIVGNFGYMAPDSLEIGLVSKKLDVYTFGVLLLEMFAGKQVSVLSAGTSDEGQDQSLRHLIDHTMLKKYPSELVDSVDRLLVLA</sequence>
<name>A0AA87Z483_FICCA</name>
<feature type="region of interest" description="Disordered" evidence="1">
    <location>
        <begin position="223"/>
        <end position="250"/>
    </location>
</feature>
<dbReference type="InterPro" id="IPR001245">
    <property type="entry name" value="Ser-Thr/Tyr_kinase_cat_dom"/>
</dbReference>
<dbReference type="PROSITE" id="PS50011">
    <property type="entry name" value="PROTEIN_KINASE_DOM"/>
    <property type="match status" value="1"/>
</dbReference>
<comment type="caution">
    <text evidence="5">The sequence shown here is derived from an EMBL/GenBank/DDBJ whole genome shotgun (WGS) entry which is preliminary data.</text>
</comment>
<gene>
    <name evidence="5" type="ORF">TIFTF001_002534</name>
</gene>
<dbReference type="Pfam" id="PF23446">
    <property type="entry name" value="LysM1_NFP_LYK"/>
    <property type="match status" value="1"/>
</dbReference>
<organism evidence="5 6">
    <name type="scientific">Ficus carica</name>
    <name type="common">Common fig</name>
    <dbReference type="NCBI Taxonomy" id="3494"/>
    <lineage>
        <taxon>Eukaryota</taxon>
        <taxon>Viridiplantae</taxon>
        <taxon>Streptophyta</taxon>
        <taxon>Embryophyta</taxon>
        <taxon>Tracheophyta</taxon>
        <taxon>Spermatophyta</taxon>
        <taxon>Magnoliopsida</taxon>
        <taxon>eudicotyledons</taxon>
        <taxon>Gunneridae</taxon>
        <taxon>Pentapetalae</taxon>
        <taxon>rosids</taxon>
        <taxon>fabids</taxon>
        <taxon>Rosales</taxon>
        <taxon>Moraceae</taxon>
        <taxon>Ficeae</taxon>
        <taxon>Ficus</taxon>
    </lineage>
</organism>
<dbReference type="PROSITE" id="PS51782">
    <property type="entry name" value="LYSM"/>
    <property type="match status" value="2"/>
</dbReference>
<keyword evidence="2" id="KW-0812">Transmembrane</keyword>
<dbReference type="Pfam" id="PF23472">
    <property type="entry name" value="LysM2_CERK1_LYK3_4_5"/>
    <property type="match status" value="1"/>
</dbReference>
<dbReference type="Proteomes" id="UP001187192">
    <property type="component" value="Unassembled WGS sequence"/>
</dbReference>
<feature type="domain" description="LysM" evidence="4">
    <location>
        <begin position="175"/>
        <end position="220"/>
    </location>
</feature>
<protein>
    <submittedName>
        <fullName evidence="5">Uncharacterized protein</fullName>
    </submittedName>
</protein>
<dbReference type="PANTHER" id="PTHR45927:SF11">
    <property type="entry name" value="LYSM DOMAIN RECEPTOR-LIKE KINASE 4"/>
    <property type="match status" value="1"/>
</dbReference>
<reference evidence="5" key="1">
    <citation type="submission" date="2023-07" db="EMBL/GenBank/DDBJ databases">
        <title>draft genome sequence of fig (Ficus carica).</title>
        <authorList>
            <person name="Takahashi T."/>
            <person name="Nishimura K."/>
        </authorList>
    </citation>
    <scope>NUCLEOTIDE SEQUENCE</scope>
</reference>
<dbReference type="InterPro" id="IPR011009">
    <property type="entry name" value="Kinase-like_dom_sf"/>
</dbReference>
<keyword evidence="2" id="KW-0472">Membrane</keyword>
<evidence type="ECO:0000259" key="4">
    <source>
        <dbReference type="PROSITE" id="PS51782"/>
    </source>
</evidence>
<dbReference type="Gene3D" id="1.10.510.10">
    <property type="entry name" value="Transferase(Phosphotransferase) domain 1"/>
    <property type="match status" value="1"/>
</dbReference>
<dbReference type="Gene3D" id="3.30.200.20">
    <property type="entry name" value="Phosphorylase Kinase, domain 1"/>
    <property type="match status" value="1"/>
</dbReference>
<dbReference type="SUPFAM" id="SSF56112">
    <property type="entry name" value="Protein kinase-like (PK-like)"/>
    <property type="match status" value="1"/>
</dbReference>
<evidence type="ECO:0000259" key="3">
    <source>
        <dbReference type="PROSITE" id="PS50011"/>
    </source>
</evidence>
<dbReference type="AlphaFoldDB" id="A0AA87Z483"/>
<feature type="domain" description="LysM" evidence="4">
    <location>
        <begin position="108"/>
        <end position="155"/>
    </location>
</feature>
<dbReference type="SMART" id="SM00220">
    <property type="entry name" value="S_TKc"/>
    <property type="match status" value="1"/>
</dbReference>
<dbReference type="EMBL" id="BTGU01000002">
    <property type="protein sequence ID" value="GMN29729.1"/>
    <property type="molecule type" value="Genomic_DNA"/>
</dbReference>
<dbReference type="InterPro" id="IPR018392">
    <property type="entry name" value="LysM"/>
</dbReference>
<evidence type="ECO:0000313" key="5">
    <source>
        <dbReference type="EMBL" id="GMN29729.1"/>
    </source>
</evidence>
<dbReference type="Pfam" id="PF07714">
    <property type="entry name" value="PK_Tyr_Ser-Thr"/>
    <property type="match status" value="1"/>
</dbReference>
<feature type="transmembrane region" description="Helical" evidence="2">
    <location>
        <begin position="262"/>
        <end position="286"/>
    </location>
</feature>
<dbReference type="InterPro" id="IPR052611">
    <property type="entry name" value="Plant_RLK_LysM"/>
</dbReference>
<keyword evidence="2" id="KW-1133">Transmembrane helix</keyword>
<dbReference type="InterPro" id="IPR000719">
    <property type="entry name" value="Prot_kinase_dom"/>
</dbReference>
<dbReference type="InterPro" id="IPR036779">
    <property type="entry name" value="LysM_dom_sf"/>
</dbReference>
<dbReference type="PANTHER" id="PTHR45927">
    <property type="entry name" value="LYSM-DOMAIN RECEPTOR-LIKE KINASE-RELATED"/>
    <property type="match status" value="1"/>
</dbReference>
<feature type="compositionally biased region" description="Low complexity" evidence="1">
    <location>
        <begin position="238"/>
        <end position="250"/>
    </location>
</feature>
<evidence type="ECO:0000313" key="6">
    <source>
        <dbReference type="Proteomes" id="UP001187192"/>
    </source>
</evidence>
<keyword evidence="6" id="KW-1185">Reference proteome</keyword>
<dbReference type="InterPro" id="IPR056562">
    <property type="entry name" value="LysM2_CERK1_LYK3_4_5"/>
</dbReference>
<dbReference type="InterPro" id="IPR056563">
    <property type="entry name" value="LysM3_LYK4_5"/>
</dbReference>
<dbReference type="GO" id="GO:0005524">
    <property type="term" value="F:ATP binding"/>
    <property type="evidence" value="ECO:0007669"/>
    <property type="project" value="InterPro"/>
</dbReference>
<dbReference type="InterPro" id="IPR056561">
    <property type="entry name" value="NFP_LYK_LysM1"/>
</dbReference>
<evidence type="ECO:0000256" key="1">
    <source>
        <dbReference type="SAM" id="MobiDB-lite"/>
    </source>
</evidence>